<dbReference type="SUPFAM" id="SSF53474">
    <property type="entry name" value="alpha/beta-Hydrolases"/>
    <property type="match status" value="1"/>
</dbReference>
<dbReference type="SUPFAM" id="SSF82171">
    <property type="entry name" value="DPP6 N-terminal domain-like"/>
    <property type="match status" value="1"/>
</dbReference>
<evidence type="ECO:0000256" key="1">
    <source>
        <dbReference type="SAM" id="MobiDB-lite"/>
    </source>
</evidence>
<evidence type="ECO:0000259" key="2">
    <source>
        <dbReference type="Pfam" id="PF00326"/>
    </source>
</evidence>
<dbReference type="Pfam" id="PF00326">
    <property type="entry name" value="Peptidase_S9"/>
    <property type="match status" value="1"/>
</dbReference>
<evidence type="ECO:0000313" key="4">
    <source>
        <dbReference type="EMBL" id="MBU2669413.1"/>
    </source>
</evidence>
<feature type="domain" description="Dipeptidylpeptidase IV N-terminal" evidence="3">
    <location>
        <begin position="106"/>
        <end position="384"/>
    </location>
</feature>
<sequence length="672" mass="72654">MISFPQLFARTQGFRLGRPQRLTVAPDGKRLLFLRGGGEDPVRRLWALDLTTGAERLLADPGAPAGEMSAAERSRRERARDRSAGISDYSADASVRLVACTAGEKLSVVDAHTGGSREIKAKTPLVGATISPDGTTVAYVHGGELRLIGVGDGDDRAVATPEGPDITYGLAEHVAAESMERHRGFWWAPDSRRLAVARVDESPVEVWYLSDPSDPTASPTAHRYPRAGTANAIVELWIIDDSRRVKVDTDAEYLVDVVWDEHGLMAVVQNRPQTQLRVLAVDPATGQTSVLAEATDPSWTTIVPGFPRRTGEGSLIWTLDDGDTRRLTVDGTPVTPPGLQIAGLSAVDGDTVIFTGSREPTELHVWSWSAAGGLRALTTEPGRHEGFRAGGTTVIGSATLDRQTVTWAGGTVRDVAVNSPVVPKVSLLSAGPRELRTAVLFPAMWQRGERLPVLMDPYGGPAAQRAMADRRLFYVSQWFADQGFAVIVADGRGTPGRGPLWEREAKGRSAAKLLDDQIEALETVAARYPELDLDRVGIRGWSAGGYLAALAVLRRPDVFHAAVAGAPVTDLRLYDTHWQERFLGHPDEDPSPYDEASLIADAPNLRRPLMLIHGLSDDNVYPVHTMRLSAALLAAGKPHTVLPLPGASHMQPDTDLLTPQLQFLRESLGGRR</sequence>
<evidence type="ECO:0000313" key="5">
    <source>
        <dbReference type="Proteomes" id="UP001519654"/>
    </source>
</evidence>
<dbReference type="InterPro" id="IPR029058">
    <property type="entry name" value="AB_hydrolase_fold"/>
</dbReference>
<comment type="caution">
    <text evidence="4">The sequence shown here is derived from an EMBL/GenBank/DDBJ whole genome shotgun (WGS) entry which is preliminary data.</text>
</comment>
<protein>
    <submittedName>
        <fullName evidence="4">S9 family peptidase</fullName>
    </submittedName>
</protein>
<dbReference type="PANTHER" id="PTHR11731:SF193">
    <property type="entry name" value="DIPEPTIDYL PEPTIDASE 9"/>
    <property type="match status" value="1"/>
</dbReference>
<dbReference type="Pfam" id="PF00930">
    <property type="entry name" value="DPPIV_N"/>
    <property type="match status" value="1"/>
</dbReference>
<name>A0ABS5Z177_9ACTN</name>
<dbReference type="InterPro" id="IPR050278">
    <property type="entry name" value="Serine_Prot_S9B/DPPIV"/>
</dbReference>
<dbReference type="RefSeq" id="WP_215793983.1">
    <property type="nucleotide sequence ID" value="NZ_JAHKKG010000014.1"/>
</dbReference>
<dbReference type="PANTHER" id="PTHR11731">
    <property type="entry name" value="PROTEASE FAMILY S9B,C DIPEPTIDYL-PEPTIDASE IV-RELATED"/>
    <property type="match status" value="1"/>
</dbReference>
<feature type="region of interest" description="Disordered" evidence="1">
    <location>
        <begin position="58"/>
        <end position="85"/>
    </location>
</feature>
<dbReference type="InterPro" id="IPR001375">
    <property type="entry name" value="Peptidase_S9_cat"/>
</dbReference>
<dbReference type="Gene3D" id="2.140.10.30">
    <property type="entry name" value="Dipeptidylpeptidase IV, N-terminal domain"/>
    <property type="match status" value="1"/>
</dbReference>
<accession>A0ABS5Z177</accession>
<evidence type="ECO:0000259" key="3">
    <source>
        <dbReference type="Pfam" id="PF00930"/>
    </source>
</evidence>
<dbReference type="Gene3D" id="3.40.50.1820">
    <property type="entry name" value="alpha/beta hydrolase"/>
    <property type="match status" value="1"/>
</dbReference>
<keyword evidence="5" id="KW-1185">Reference proteome</keyword>
<feature type="domain" description="Peptidase S9 prolyl oligopeptidase catalytic" evidence="2">
    <location>
        <begin position="475"/>
        <end position="668"/>
    </location>
</feature>
<proteinExistence type="predicted"/>
<feature type="compositionally biased region" description="Basic and acidic residues" evidence="1">
    <location>
        <begin position="70"/>
        <end position="83"/>
    </location>
</feature>
<organism evidence="4 5">
    <name type="scientific">Paractinoplanes bogorensis</name>
    <dbReference type="NCBI Taxonomy" id="1610840"/>
    <lineage>
        <taxon>Bacteria</taxon>
        <taxon>Bacillati</taxon>
        <taxon>Actinomycetota</taxon>
        <taxon>Actinomycetes</taxon>
        <taxon>Micromonosporales</taxon>
        <taxon>Micromonosporaceae</taxon>
        <taxon>Paractinoplanes</taxon>
    </lineage>
</organism>
<dbReference type="InterPro" id="IPR002469">
    <property type="entry name" value="Peptidase_S9B_N"/>
</dbReference>
<gene>
    <name evidence="4" type="ORF">KOI35_38465</name>
</gene>
<dbReference type="EMBL" id="JAHKKG010000014">
    <property type="protein sequence ID" value="MBU2669413.1"/>
    <property type="molecule type" value="Genomic_DNA"/>
</dbReference>
<dbReference type="Proteomes" id="UP001519654">
    <property type="component" value="Unassembled WGS sequence"/>
</dbReference>
<reference evidence="4 5" key="1">
    <citation type="submission" date="2021-06" db="EMBL/GenBank/DDBJ databases">
        <title>Actinoplanes lichenicola sp. nov., and Actinoplanes ovalisporus sp. nov., isolated from lichen in Thailand.</title>
        <authorList>
            <person name="Saeng-In P."/>
            <person name="Kanchanasin P."/>
            <person name="Yuki M."/>
            <person name="Kudo T."/>
            <person name="Ohkuma M."/>
            <person name="Phongsopitanun W."/>
            <person name="Tanasupawat S."/>
        </authorList>
    </citation>
    <scope>NUCLEOTIDE SEQUENCE [LARGE SCALE GENOMIC DNA]</scope>
    <source>
        <strain evidence="4 5">NBRC 110975</strain>
    </source>
</reference>